<evidence type="ECO:0000256" key="1">
    <source>
        <dbReference type="SAM" id="MobiDB-lite"/>
    </source>
</evidence>
<evidence type="ECO:0000313" key="2">
    <source>
        <dbReference type="EMBL" id="EFP91186.2"/>
    </source>
</evidence>
<reference key="1">
    <citation type="submission" date="2007-01" db="EMBL/GenBank/DDBJ databases">
        <title>The Genome Sequence of Puccinia graminis f. sp. tritici Strain CRL 75-36-700-3.</title>
        <authorList>
            <consortium name="The Broad Institute Genome Sequencing Platform"/>
            <person name="Birren B."/>
            <person name="Lander E."/>
            <person name="Galagan J."/>
            <person name="Nusbaum C."/>
            <person name="Devon K."/>
            <person name="Cuomo C."/>
            <person name="Jaffe D."/>
            <person name="Butler J."/>
            <person name="Alvarez P."/>
            <person name="Gnerre S."/>
            <person name="Grabherr M."/>
            <person name="Mauceli E."/>
            <person name="Brockman W."/>
            <person name="Young S."/>
            <person name="LaButti K."/>
            <person name="Sykes S."/>
            <person name="DeCaprio D."/>
            <person name="Crawford M."/>
            <person name="Koehrsen M."/>
            <person name="Engels R."/>
            <person name="Montgomery P."/>
            <person name="Pearson M."/>
            <person name="Howarth C."/>
            <person name="Larson L."/>
            <person name="White J."/>
            <person name="Zeng Q."/>
            <person name="Kodira C."/>
            <person name="Yandava C."/>
            <person name="Alvarado L."/>
            <person name="O'Leary S."/>
            <person name="Szabo L."/>
            <person name="Dean R."/>
            <person name="Schein J."/>
        </authorList>
    </citation>
    <scope>NUCLEOTIDE SEQUENCE</scope>
    <source>
        <strain>CRL 75-36-700-3</strain>
    </source>
</reference>
<feature type="region of interest" description="Disordered" evidence="1">
    <location>
        <begin position="1"/>
        <end position="52"/>
    </location>
</feature>
<name>E3L3R1_PUCGT</name>
<dbReference type="RefSeq" id="XP_003335605.2">
    <property type="nucleotide sequence ID" value="XM_003335557.2"/>
</dbReference>
<organism evidence="2 3">
    <name type="scientific">Puccinia graminis f. sp. tritici (strain CRL 75-36-700-3 / race SCCL)</name>
    <name type="common">Black stem rust fungus</name>
    <dbReference type="NCBI Taxonomy" id="418459"/>
    <lineage>
        <taxon>Eukaryota</taxon>
        <taxon>Fungi</taxon>
        <taxon>Dikarya</taxon>
        <taxon>Basidiomycota</taxon>
        <taxon>Pucciniomycotina</taxon>
        <taxon>Pucciniomycetes</taxon>
        <taxon>Pucciniales</taxon>
        <taxon>Pucciniaceae</taxon>
        <taxon>Puccinia</taxon>
    </lineage>
</organism>
<dbReference type="InParanoid" id="E3L3R1"/>
<reference evidence="3" key="2">
    <citation type="journal article" date="2011" name="Proc. Natl. Acad. Sci. U.S.A.">
        <title>Obligate biotrophy features unraveled by the genomic analysis of rust fungi.</title>
        <authorList>
            <person name="Duplessis S."/>
            <person name="Cuomo C.A."/>
            <person name="Lin Y.-C."/>
            <person name="Aerts A."/>
            <person name="Tisserant E."/>
            <person name="Veneault-Fourrey C."/>
            <person name="Joly D.L."/>
            <person name="Hacquard S."/>
            <person name="Amselem J."/>
            <person name="Cantarel B.L."/>
            <person name="Chiu R."/>
            <person name="Coutinho P.M."/>
            <person name="Feau N."/>
            <person name="Field M."/>
            <person name="Frey P."/>
            <person name="Gelhaye E."/>
            <person name="Goldberg J."/>
            <person name="Grabherr M.G."/>
            <person name="Kodira C.D."/>
            <person name="Kohler A."/>
            <person name="Kuees U."/>
            <person name="Lindquist E.A."/>
            <person name="Lucas S.M."/>
            <person name="Mago R."/>
            <person name="Mauceli E."/>
            <person name="Morin E."/>
            <person name="Murat C."/>
            <person name="Pangilinan J.L."/>
            <person name="Park R."/>
            <person name="Pearson M."/>
            <person name="Quesneville H."/>
            <person name="Rouhier N."/>
            <person name="Sakthikumar S."/>
            <person name="Salamov A.A."/>
            <person name="Schmutz J."/>
            <person name="Selles B."/>
            <person name="Shapiro H."/>
            <person name="Tanguay P."/>
            <person name="Tuskan G.A."/>
            <person name="Henrissat B."/>
            <person name="Van de Peer Y."/>
            <person name="Rouze P."/>
            <person name="Ellis J.G."/>
            <person name="Dodds P.N."/>
            <person name="Schein J.E."/>
            <person name="Zhong S."/>
            <person name="Hamelin R.C."/>
            <person name="Grigoriev I.V."/>
            <person name="Szabo L.J."/>
            <person name="Martin F."/>
        </authorList>
    </citation>
    <scope>NUCLEOTIDE SEQUENCE [LARGE SCALE GENOMIC DNA]</scope>
    <source>
        <strain evidence="3">CRL 75-36-700-3 / race SCCL</strain>
    </source>
</reference>
<proteinExistence type="predicted"/>
<feature type="compositionally biased region" description="Basic and acidic residues" evidence="1">
    <location>
        <begin position="1"/>
        <end position="27"/>
    </location>
</feature>
<gene>
    <name evidence="2" type="ORF">PGTG_16377</name>
</gene>
<dbReference type="HOGENOM" id="CLU_083400_1_0_1"/>
<dbReference type="EMBL" id="DS178343">
    <property type="protein sequence ID" value="EFP91186.2"/>
    <property type="molecule type" value="Genomic_DNA"/>
</dbReference>
<dbReference type="VEuPathDB" id="FungiDB:PGTG_16377"/>
<dbReference type="OrthoDB" id="5564877at2759"/>
<sequence>MEESQARRRRRSTSDRMGEVTAEDRSASRTSNTPDIIGDPSTRHSASIPHSPSSAVEQYKLLRSVAIGLIDQAIDLLHHVVVSDGLLSSVSELVPGSTIGKHLRHLHDHFRILFECALSGLPGHHKVLNYDTRERNVPMESSHKTILVEFERLKHRYLGDPESPLNVEPNAVEPFCEDNQDPPVLDRASSPSAHPSTSSSSSSSLSLAMSRKKGCSRPRFDHDMALDLVAITPHRVGLKTTFNRELWFACLHATHHYALIRVIVTGELKLSLPKEFGVAPSTLERSKM</sequence>
<dbReference type="PANTHER" id="PTHR39473:SF1">
    <property type="entry name" value="DINB-LIKE DOMAIN-CONTAINING PROTEIN"/>
    <property type="match status" value="1"/>
</dbReference>
<protein>
    <submittedName>
        <fullName evidence="2">Uncharacterized protein</fullName>
    </submittedName>
</protein>
<dbReference type="GeneID" id="10528848"/>
<feature type="region of interest" description="Disordered" evidence="1">
    <location>
        <begin position="168"/>
        <end position="208"/>
    </location>
</feature>
<feature type="compositionally biased region" description="Low complexity" evidence="1">
    <location>
        <begin position="189"/>
        <end position="208"/>
    </location>
</feature>
<dbReference type="AlphaFoldDB" id="E3L3R1"/>
<dbReference type="Proteomes" id="UP000008783">
    <property type="component" value="Unassembled WGS sequence"/>
</dbReference>
<dbReference type="PANTHER" id="PTHR39473">
    <property type="match status" value="1"/>
</dbReference>
<keyword evidence="3" id="KW-1185">Reference proteome</keyword>
<dbReference type="KEGG" id="pgr:PGTG_16377"/>
<dbReference type="STRING" id="418459.E3L3R1"/>
<evidence type="ECO:0000313" key="3">
    <source>
        <dbReference type="Proteomes" id="UP000008783"/>
    </source>
</evidence>
<accession>E3L3R1</accession>